<feature type="compositionally biased region" description="Low complexity" evidence="1">
    <location>
        <begin position="1"/>
        <end position="17"/>
    </location>
</feature>
<evidence type="ECO:0000256" key="1">
    <source>
        <dbReference type="SAM" id="MobiDB-lite"/>
    </source>
</evidence>
<evidence type="ECO:0000313" key="2">
    <source>
        <dbReference type="EMBL" id="WLR43686.1"/>
    </source>
</evidence>
<protein>
    <submittedName>
        <fullName evidence="2">Uncharacterized protein</fullName>
    </submittedName>
</protein>
<feature type="region of interest" description="Disordered" evidence="1">
    <location>
        <begin position="1"/>
        <end position="25"/>
    </location>
</feature>
<evidence type="ECO:0000313" key="3">
    <source>
        <dbReference type="Proteomes" id="UP001197974"/>
    </source>
</evidence>
<organism evidence="2 3">
    <name type="scientific">Bacillus carboniphilus</name>
    <dbReference type="NCBI Taxonomy" id="86663"/>
    <lineage>
        <taxon>Bacteria</taxon>
        <taxon>Bacillati</taxon>
        <taxon>Bacillota</taxon>
        <taxon>Bacilli</taxon>
        <taxon>Bacillales</taxon>
        <taxon>Bacillaceae</taxon>
        <taxon>Bacillus</taxon>
    </lineage>
</organism>
<reference evidence="2 3" key="1">
    <citation type="submission" date="2023-06" db="EMBL/GenBank/DDBJ databases">
        <title>Five Gram-positive bacteria isolated from mangrove sediments in Shenzhen, Guangdong, China.</title>
        <authorList>
            <person name="Yu S."/>
            <person name="Zheng W."/>
            <person name="Huang Y."/>
        </authorList>
    </citation>
    <scope>NUCLEOTIDE SEQUENCE [LARGE SCALE GENOMIC DNA]</scope>
    <source>
        <strain evidence="2 3">SaN35-3</strain>
    </source>
</reference>
<dbReference type="EMBL" id="CP129013">
    <property type="protein sequence ID" value="WLR43686.1"/>
    <property type="molecule type" value="Genomic_DNA"/>
</dbReference>
<accession>A0ABY9JWA6</accession>
<dbReference type="Proteomes" id="UP001197974">
    <property type="component" value="Chromosome"/>
</dbReference>
<proteinExistence type="predicted"/>
<sequence>MGRTKNANANAKRNNNVKGKDDNSFVSYAEVEASKLSNSKKK</sequence>
<name>A0ABY9JWA6_9BACI</name>
<keyword evidence="3" id="KW-1185">Reference proteome</keyword>
<dbReference type="RefSeq" id="WP_264189760.1">
    <property type="nucleotide sequence ID" value="NZ_CP129013.1"/>
</dbReference>
<gene>
    <name evidence="2" type="ORF">LC087_05970</name>
</gene>